<dbReference type="InterPro" id="IPR008929">
    <property type="entry name" value="Chondroitin_lyas"/>
</dbReference>
<dbReference type="Proteomes" id="UP001060104">
    <property type="component" value="Chromosome"/>
</dbReference>
<dbReference type="Pfam" id="PF05426">
    <property type="entry name" value="Alginate_lyase"/>
    <property type="match status" value="1"/>
</dbReference>
<dbReference type="GeneID" id="69587947"/>
<organism evidence="7 9">
    <name type="scientific">Bacteroides faecis</name>
    <dbReference type="NCBI Taxonomy" id="674529"/>
    <lineage>
        <taxon>Bacteria</taxon>
        <taxon>Pseudomonadati</taxon>
        <taxon>Bacteroidota</taxon>
        <taxon>Bacteroidia</taxon>
        <taxon>Bacteroidales</taxon>
        <taxon>Bacteroidaceae</taxon>
        <taxon>Bacteroides</taxon>
    </lineage>
</organism>
<keyword evidence="10" id="KW-1185">Reference proteome</keyword>
<dbReference type="GO" id="GO:0042597">
    <property type="term" value="C:periplasmic space"/>
    <property type="evidence" value="ECO:0007669"/>
    <property type="project" value="UniProtKB-SubCell"/>
</dbReference>
<gene>
    <name evidence="7" type="ORF">ERS852461_01703</name>
    <name evidence="8" type="ORF">NXY30_04675</name>
</gene>
<name>A0A3E5GIM8_9BACE</name>
<keyword evidence="3" id="KW-0574">Periplasm</keyword>
<dbReference type="InterPro" id="IPR008397">
    <property type="entry name" value="Alginate_lyase_dom"/>
</dbReference>
<dbReference type="GO" id="GO:0016829">
    <property type="term" value="F:lyase activity"/>
    <property type="evidence" value="ECO:0007669"/>
    <property type="project" value="UniProtKB-KW"/>
</dbReference>
<evidence type="ECO:0000259" key="6">
    <source>
        <dbReference type="Pfam" id="PF07940"/>
    </source>
</evidence>
<dbReference type="Gene3D" id="2.70.98.70">
    <property type="match status" value="1"/>
</dbReference>
<keyword evidence="4 7" id="KW-0456">Lyase</keyword>
<dbReference type="Proteomes" id="UP000095606">
    <property type="component" value="Unassembled WGS sequence"/>
</dbReference>
<feature type="domain" description="Alginate lyase" evidence="5">
    <location>
        <begin position="232"/>
        <end position="311"/>
    </location>
</feature>
<comment type="subcellular location">
    <subcellularLocation>
        <location evidence="1">Periplasm</location>
    </subcellularLocation>
</comment>
<evidence type="ECO:0000256" key="3">
    <source>
        <dbReference type="ARBA" id="ARBA00022764"/>
    </source>
</evidence>
<dbReference type="Pfam" id="PF07940">
    <property type="entry name" value="Hepar_II_III_C"/>
    <property type="match status" value="1"/>
</dbReference>
<evidence type="ECO:0000259" key="5">
    <source>
        <dbReference type="Pfam" id="PF05426"/>
    </source>
</evidence>
<evidence type="ECO:0000256" key="2">
    <source>
        <dbReference type="ARBA" id="ARBA00022729"/>
    </source>
</evidence>
<evidence type="ECO:0000313" key="7">
    <source>
        <dbReference type="EMBL" id="CUP03252.1"/>
    </source>
</evidence>
<dbReference type="RefSeq" id="WP_055269285.1">
    <property type="nucleotide sequence ID" value="NZ_CABMFH010000004.1"/>
</dbReference>
<dbReference type="PANTHER" id="PTHR39210">
    <property type="entry name" value="HEPARIN-SULFATE LYASE"/>
    <property type="match status" value="1"/>
</dbReference>
<evidence type="ECO:0000313" key="9">
    <source>
        <dbReference type="Proteomes" id="UP000095606"/>
    </source>
</evidence>
<protein>
    <submittedName>
        <fullName evidence="8">Heparinase II/III family protein</fullName>
    </submittedName>
    <submittedName>
        <fullName evidence="7">Heparitin sulfate lyase</fullName>
    </submittedName>
</protein>
<dbReference type="EMBL" id="CP103141">
    <property type="protein sequence ID" value="UVQ75703.1"/>
    <property type="molecule type" value="Genomic_DNA"/>
</dbReference>
<accession>A0A3E5GIM8</accession>
<evidence type="ECO:0000256" key="4">
    <source>
        <dbReference type="ARBA" id="ARBA00023239"/>
    </source>
</evidence>
<dbReference type="AlphaFoldDB" id="A0A3E5GIM8"/>
<feature type="domain" description="Heparinase II/III-like C-terminal" evidence="6">
    <location>
        <begin position="398"/>
        <end position="483"/>
    </location>
</feature>
<reference evidence="7 9" key="1">
    <citation type="submission" date="2015-09" db="EMBL/GenBank/DDBJ databases">
        <authorList>
            <consortium name="Pathogen Informatics"/>
        </authorList>
    </citation>
    <scope>NUCLEOTIDE SEQUENCE [LARGE SCALE GENOMIC DNA]</scope>
    <source>
        <strain evidence="7 9">2789STDY5834846</strain>
    </source>
</reference>
<evidence type="ECO:0000313" key="10">
    <source>
        <dbReference type="Proteomes" id="UP001060104"/>
    </source>
</evidence>
<accession>A0A174JU11</accession>
<sequence>MTTKKYILIACGLLCLLSVAYGQKRETYFFSAEDMANIRSSAQTPWGKTIVDTLKSHIDERLKYPLAVPKEEAGHLHDYFCPVHNVFFEFDWNSPDKQYCSFCKKTWSSDRINWAWITIAQDRNKQFLTDCMYVYLATGDKKYARYMKDMLLDYADKYPHYKIHDKGRNTPEPANYSAKIYAQSLDEAGWFSDVCRVYSVVKPLLKKGEVEKIEKGLLKEGAGLLLKRGGGGNWQVWNNSGLAAIGVALNNDSIVKVAVEHTKVGYRQMMKTHVNRDGWWNEGSANYHFFPLRAMLLTAGAVRSMGYDLWDKQLEMMFVAPIKSIYSDLTFPSHNDGWYGVSLPTQIRLYEVAYARYKNPLLLNTLQDCYRLEDRLSPEALLTNTTIHPDKELKESESYLFGQTGYGVLRSGKKSVVLKYGPSGGGHGHPDKLSISIHNGEKEILPDLGTCAYGIPDYLNWYKRTLSHNTVTVDCKDQRPATGQMVYFDNHSIEAFCDKAYPGVEMKRKLLLKGDTLCDEFDCISDTIHQYDYVLLLTEQPQIEGEFTGAKLDEAVAYKQIRNVKRSVMNHPFTVSTPTGKITFRVDGVPSFELFVGEASGIPPTNPDIVTKTGTERRPVETCYPLMIRVKDKNMTVRAQWDIF</sequence>
<keyword evidence="2" id="KW-0732">Signal</keyword>
<evidence type="ECO:0000256" key="1">
    <source>
        <dbReference type="ARBA" id="ARBA00004418"/>
    </source>
</evidence>
<proteinExistence type="predicted"/>
<dbReference type="SUPFAM" id="SSF48230">
    <property type="entry name" value="Chondroitin AC/alginate lyase"/>
    <property type="match status" value="1"/>
</dbReference>
<dbReference type="Gene3D" id="1.50.10.100">
    <property type="entry name" value="Chondroitin AC/alginate lyase"/>
    <property type="match status" value="1"/>
</dbReference>
<dbReference type="EMBL" id="CZAE01000006">
    <property type="protein sequence ID" value="CUP03252.1"/>
    <property type="molecule type" value="Genomic_DNA"/>
</dbReference>
<reference evidence="8" key="2">
    <citation type="submission" date="2022-08" db="EMBL/GenBank/DDBJ databases">
        <title>Genome Sequencing of Bacteroides fragilis Group Isolates with Nanopore Technology.</title>
        <authorList>
            <person name="Tisza M.J."/>
            <person name="Smith D."/>
            <person name="Dekker J.P."/>
        </authorList>
    </citation>
    <scope>NUCLEOTIDE SEQUENCE</scope>
    <source>
        <strain evidence="8">BFG-527</strain>
    </source>
</reference>
<evidence type="ECO:0000313" key="8">
    <source>
        <dbReference type="EMBL" id="UVQ75703.1"/>
    </source>
</evidence>
<dbReference type="InterPro" id="IPR012480">
    <property type="entry name" value="Hepar_II_III_C"/>
</dbReference>
<dbReference type="PANTHER" id="PTHR39210:SF1">
    <property type="entry name" value="HEPARIN-SULFATE LYASE"/>
    <property type="match status" value="1"/>
</dbReference>